<dbReference type="Proteomes" id="UP001153555">
    <property type="component" value="Unassembled WGS sequence"/>
</dbReference>
<feature type="non-terminal residue" evidence="2">
    <location>
        <position position="354"/>
    </location>
</feature>
<evidence type="ECO:0000313" key="2">
    <source>
        <dbReference type="EMBL" id="CAA0811735.1"/>
    </source>
</evidence>
<evidence type="ECO:0000313" key="3">
    <source>
        <dbReference type="Proteomes" id="UP001153555"/>
    </source>
</evidence>
<proteinExistence type="predicted"/>
<name>A0A9N7MPG8_STRHE</name>
<gene>
    <name evidence="2" type="ORF">SHERM_12656</name>
</gene>
<feature type="compositionally biased region" description="Basic and acidic residues" evidence="1">
    <location>
        <begin position="11"/>
        <end position="44"/>
    </location>
</feature>
<comment type="caution">
    <text evidence="2">The sequence shown here is derived from an EMBL/GenBank/DDBJ whole genome shotgun (WGS) entry which is preliminary data.</text>
</comment>
<protein>
    <submittedName>
        <fullName evidence="2">Uncharacterized protein</fullName>
    </submittedName>
</protein>
<accession>A0A9N7MPG8</accession>
<sequence>HEARPPPYGYDRSRREHEQAEIKQEESRVSDKAQGESKSETEAELVDHDKYEVEIMVESVEYEKPHSFNKEVMSEANGVEDEKGQEEVTFEVLNVEEEATSQQTIDAKSEVMVKVEEDHEWDACAVKERVPEFWMFYDESLRTRTFSKGAGMMQTWVSSPDDKKPRPTHARSLYSRPLYGRPSAHRFCLMRSCIDLLGLSSATMVHAYANSSIQACPCYALTPHAPQAHAVSSCVYLCERASSSRAYPLLCTRHPSTTSCLRGLVPLLMCLSASHTSSYPPLGPCVSFSLLGSSWLLALLVAGARNPLPYQHARAQVACPQWQRAGHDLPSKKPSLGDLFELNLISFNYRIRRS</sequence>
<organism evidence="2 3">
    <name type="scientific">Striga hermonthica</name>
    <name type="common">Purple witchweed</name>
    <name type="synonym">Buchnera hermonthica</name>
    <dbReference type="NCBI Taxonomy" id="68872"/>
    <lineage>
        <taxon>Eukaryota</taxon>
        <taxon>Viridiplantae</taxon>
        <taxon>Streptophyta</taxon>
        <taxon>Embryophyta</taxon>
        <taxon>Tracheophyta</taxon>
        <taxon>Spermatophyta</taxon>
        <taxon>Magnoliopsida</taxon>
        <taxon>eudicotyledons</taxon>
        <taxon>Gunneridae</taxon>
        <taxon>Pentapetalae</taxon>
        <taxon>asterids</taxon>
        <taxon>lamiids</taxon>
        <taxon>Lamiales</taxon>
        <taxon>Orobanchaceae</taxon>
        <taxon>Buchnereae</taxon>
        <taxon>Striga</taxon>
    </lineage>
</organism>
<evidence type="ECO:0000256" key="1">
    <source>
        <dbReference type="SAM" id="MobiDB-lite"/>
    </source>
</evidence>
<feature type="region of interest" description="Disordered" evidence="1">
    <location>
        <begin position="1"/>
        <end position="44"/>
    </location>
</feature>
<keyword evidence="3" id="KW-1185">Reference proteome</keyword>
<reference evidence="2" key="1">
    <citation type="submission" date="2019-12" db="EMBL/GenBank/DDBJ databases">
        <authorList>
            <person name="Scholes J."/>
        </authorList>
    </citation>
    <scope>NUCLEOTIDE SEQUENCE</scope>
</reference>
<dbReference type="AlphaFoldDB" id="A0A9N7MPG8"/>
<dbReference type="EMBL" id="CACSLK010009383">
    <property type="protein sequence ID" value="CAA0811735.1"/>
    <property type="molecule type" value="Genomic_DNA"/>
</dbReference>
<feature type="non-terminal residue" evidence="2">
    <location>
        <position position="1"/>
    </location>
</feature>